<dbReference type="Proteomes" id="UP000176308">
    <property type="component" value="Unassembled WGS sequence"/>
</dbReference>
<accession>A0A1G2I985</accession>
<evidence type="ECO:0000313" key="2">
    <source>
        <dbReference type="Proteomes" id="UP000176308"/>
    </source>
</evidence>
<gene>
    <name evidence="1" type="ORF">A2904_01085</name>
</gene>
<dbReference type="AlphaFoldDB" id="A0A1G2I985"/>
<evidence type="ECO:0000313" key="1">
    <source>
        <dbReference type="EMBL" id="OGZ71177.1"/>
    </source>
</evidence>
<name>A0A1G2I985_9BACT</name>
<dbReference type="InterPro" id="IPR055979">
    <property type="entry name" value="DUF7557"/>
</dbReference>
<dbReference type="EMBL" id="MHOX01000011">
    <property type="protein sequence ID" value="OGZ71177.1"/>
    <property type="molecule type" value="Genomic_DNA"/>
</dbReference>
<dbReference type="Pfam" id="PF24434">
    <property type="entry name" value="DUF7557"/>
    <property type="match status" value="1"/>
</dbReference>
<sequence>MEEPINSFGKRQNILKDITTIKISRTTKERLDKMRSHRRETYEDIIKRVIDVLNLCKINPEKARVKLRFLDRMHKKARLI</sequence>
<organism evidence="1 2">
    <name type="scientific">Candidatus Staskawiczbacteria bacterium RIFCSPLOWO2_01_FULL_33_9</name>
    <dbReference type="NCBI Taxonomy" id="1802211"/>
    <lineage>
        <taxon>Bacteria</taxon>
        <taxon>Candidatus Staskawicziibacteriota</taxon>
    </lineage>
</organism>
<proteinExistence type="predicted"/>
<protein>
    <submittedName>
        <fullName evidence="1">Uncharacterized protein</fullName>
    </submittedName>
</protein>
<comment type="caution">
    <text evidence="1">The sequence shown here is derived from an EMBL/GenBank/DDBJ whole genome shotgun (WGS) entry which is preliminary data.</text>
</comment>
<reference evidence="1 2" key="1">
    <citation type="journal article" date="2016" name="Nat. Commun.">
        <title>Thousands of microbial genomes shed light on interconnected biogeochemical processes in an aquifer system.</title>
        <authorList>
            <person name="Anantharaman K."/>
            <person name="Brown C.T."/>
            <person name="Hug L.A."/>
            <person name="Sharon I."/>
            <person name="Castelle C.J."/>
            <person name="Probst A.J."/>
            <person name="Thomas B.C."/>
            <person name="Singh A."/>
            <person name="Wilkins M.J."/>
            <person name="Karaoz U."/>
            <person name="Brodie E.L."/>
            <person name="Williams K.H."/>
            <person name="Hubbard S.S."/>
            <person name="Banfield J.F."/>
        </authorList>
    </citation>
    <scope>NUCLEOTIDE SEQUENCE [LARGE SCALE GENOMIC DNA]</scope>
</reference>